<keyword evidence="4 18" id="KW-0964">Secreted</keyword>
<dbReference type="InterPro" id="IPR010255">
    <property type="entry name" value="Haem_peroxidase_sf"/>
</dbReference>
<dbReference type="InterPro" id="IPR000823">
    <property type="entry name" value="Peroxidase_pln"/>
</dbReference>
<dbReference type="Gene3D" id="1.10.420.10">
    <property type="entry name" value="Peroxidase, domain 2"/>
    <property type="match status" value="1"/>
</dbReference>
<dbReference type="InterPro" id="IPR002016">
    <property type="entry name" value="Haem_peroxidase"/>
</dbReference>
<feature type="active site" description="Proton acceptor" evidence="13">
    <location>
        <position position="110"/>
    </location>
</feature>
<evidence type="ECO:0000256" key="4">
    <source>
        <dbReference type="ARBA" id="ARBA00022525"/>
    </source>
</evidence>
<evidence type="ECO:0000256" key="16">
    <source>
        <dbReference type="PIRSR" id="PIRSR600823-4"/>
    </source>
</evidence>
<evidence type="ECO:0000256" key="12">
    <source>
        <dbReference type="ARBA" id="ARBA00023324"/>
    </source>
</evidence>
<dbReference type="RefSeq" id="XP_004506919.1">
    <property type="nucleotide sequence ID" value="XM_004506862.2"/>
</dbReference>
<feature type="binding site" description="axial binding residue" evidence="15">
    <location>
        <position position="236"/>
    </location>
    <ligand>
        <name>heme b</name>
        <dbReference type="ChEBI" id="CHEBI:60344"/>
    </ligand>
    <ligandPart>
        <name>Fe</name>
        <dbReference type="ChEBI" id="CHEBI:18248"/>
    </ligandPart>
</feature>
<dbReference type="STRING" id="3827.A0A1S2YM78"/>
<dbReference type="Gene3D" id="1.10.520.10">
    <property type="match status" value="1"/>
</dbReference>
<comment type="cofactor">
    <cofactor evidence="15 18">
        <name>heme b</name>
        <dbReference type="ChEBI" id="CHEBI:60344"/>
    </cofactor>
    <text evidence="15 18">Binds 1 heme b (iron(II)-protoporphyrin IX) group per subunit.</text>
</comment>
<comment type="cofactor">
    <cofactor evidence="15 18">
        <name>Ca(2+)</name>
        <dbReference type="ChEBI" id="CHEBI:29108"/>
    </cofactor>
    <text evidence="15 18">Binds 2 calcium ions per subunit.</text>
</comment>
<dbReference type="eggNOG" id="ENOG502QSS8">
    <property type="taxonomic scope" value="Eukaryota"/>
</dbReference>
<proteinExistence type="inferred from homology"/>
<evidence type="ECO:0000256" key="7">
    <source>
        <dbReference type="ARBA" id="ARBA00022723"/>
    </source>
</evidence>
<comment type="function">
    <text evidence="2">Removal of H(2)O(2), oxidation of toxic reductants, biosynthesis and degradation of lignin, suberization, auxin catabolism, response to environmental stresses such as wounding, pathogen attack and oxidative stress. These functions might be dependent on each isozyme/isoform in each plant tissue.</text>
</comment>
<keyword evidence="7 15" id="KW-0479">Metal-binding</keyword>
<sequence length="376" mass="42096">MAPLMILPKTSLVILVLCLLLSFDQNKQTKYNNNDTFINTIPLHSFSNGHVSLSVIKNNNTFSSSQSSLLEYDFYRNSCPRVERIVRSTIHRLHRNAPSLVPALIRLFFHDCFIQGCDASVLLDDDDYINSEKDSPPNESLKGFDVIEAIKSQLEEACPGVVSCADILVLAARESVVLAGGPFYPLYTGRRDGSNSFADIATYELPSPYADLSQTLASFKSRGFDEREMVTLLGAHNIGVIHCEFFVNRLYNFSGTNEPDPSLDTEFLNVLRSRCNNTDGSPSSLVEVQQEIGMDSKQSLSKFGTSYYHGLLQGKGILYADQQLMEGEKTKYWVQQYASNPTLFHQHFAIAMMKLSDHRVLTMPMGQIRRSCSKVA</sequence>
<dbReference type="EC" id="1.11.1.7" evidence="3 18"/>
<dbReference type="Pfam" id="PF00141">
    <property type="entry name" value="peroxidase"/>
    <property type="match status" value="1"/>
</dbReference>
<name>A0A1S2YM78_CICAR</name>
<dbReference type="PROSITE" id="PS00436">
    <property type="entry name" value="PEROXIDASE_2"/>
    <property type="match status" value="1"/>
</dbReference>
<evidence type="ECO:0000256" key="1">
    <source>
        <dbReference type="ARBA" id="ARBA00000189"/>
    </source>
</evidence>
<feature type="binding site" evidence="15">
    <location>
        <position position="118"/>
    </location>
    <ligand>
        <name>Ca(2+)</name>
        <dbReference type="ChEBI" id="CHEBI:29108"/>
        <label>1</label>
    </ligand>
</feature>
<keyword evidence="9 18" id="KW-0560">Oxidoreductase</keyword>
<evidence type="ECO:0000256" key="10">
    <source>
        <dbReference type="ARBA" id="ARBA00023004"/>
    </source>
</evidence>
<dbReference type="PaxDb" id="3827-XP_004506919.1"/>
<dbReference type="PANTHER" id="PTHR31517:SF84">
    <property type="entry name" value="PEROXIDASE"/>
    <property type="match status" value="1"/>
</dbReference>
<dbReference type="PANTHER" id="PTHR31517">
    <property type="match status" value="1"/>
</dbReference>
<keyword evidence="5 18" id="KW-0575">Peroxidase</keyword>
<keyword evidence="15 18" id="KW-0106">Calcium</keyword>
<reference evidence="21" key="2">
    <citation type="submission" date="2025-08" db="UniProtKB">
        <authorList>
            <consortium name="RefSeq"/>
        </authorList>
    </citation>
    <scope>IDENTIFICATION</scope>
    <source>
        <tissue evidence="21">Etiolated seedlings</tissue>
    </source>
</reference>
<dbReference type="PRINTS" id="PR00458">
    <property type="entry name" value="PEROXIDASE"/>
</dbReference>
<dbReference type="InterPro" id="IPR019794">
    <property type="entry name" value="Peroxidases_AS"/>
</dbReference>
<dbReference type="GO" id="GO:0006979">
    <property type="term" value="P:response to oxidative stress"/>
    <property type="evidence" value="ECO:0007669"/>
    <property type="project" value="UniProtKB-UniRule"/>
</dbReference>
<dbReference type="SUPFAM" id="SSF48113">
    <property type="entry name" value="Heme-dependent peroxidases"/>
    <property type="match status" value="1"/>
</dbReference>
<gene>
    <name evidence="21" type="primary">LOC101511060</name>
</gene>
<dbReference type="GO" id="GO:0046872">
    <property type="term" value="F:metal ion binding"/>
    <property type="evidence" value="ECO:0007669"/>
    <property type="project" value="UniProtKB-UniRule"/>
</dbReference>
<dbReference type="GO" id="GO:0140825">
    <property type="term" value="F:lactoperoxidase activity"/>
    <property type="evidence" value="ECO:0007669"/>
    <property type="project" value="UniProtKB-EC"/>
</dbReference>
<keyword evidence="11 17" id="KW-1015">Disulfide bond</keyword>
<dbReference type="KEGG" id="cam:101511060"/>
<evidence type="ECO:0000256" key="5">
    <source>
        <dbReference type="ARBA" id="ARBA00022559"/>
    </source>
</evidence>
<dbReference type="FunFam" id="1.10.420.10:FF:000007">
    <property type="entry name" value="Peroxidase"/>
    <property type="match status" value="1"/>
</dbReference>
<comment type="similarity">
    <text evidence="18">Belongs to the peroxidase family. Classical plant (class III) peroxidase subfamily.</text>
</comment>
<feature type="chain" id="PRO_5009999846" description="Peroxidase" evidence="18">
    <location>
        <begin position="30"/>
        <end position="376"/>
    </location>
</feature>
<evidence type="ECO:0000313" key="21">
    <source>
        <dbReference type="RefSeq" id="XP_004506919.1"/>
    </source>
</evidence>
<evidence type="ECO:0000256" key="17">
    <source>
        <dbReference type="PIRSR" id="PIRSR600823-5"/>
    </source>
</evidence>
<feature type="disulfide bond" evidence="17">
    <location>
        <begin position="79"/>
        <end position="158"/>
    </location>
</feature>
<evidence type="ECO:0000313" key="20">
    <source>
        <dbReference type="Proteomes" id="UP000087171"/>
    </source>
</evidence>
<feature type="domain" description="Plant heme peroxidase family profile" evidence="19">
    <location>
        <begin position="69"/>
        <end position="376"/>
    </location>
</feature>
<evidence type="ECO:0000256" key="9">
    <source>
        <dbReference type="ARBA" id="ARBA00023002"/>
    </source>
</evidence>
<dbReference type="PRINTS" id="PR00461">
    <property type="entry name" value="PLPEROXIDASE"/>
</dbReference>
<feature type="binding site" evidence="14">
    <location>
        <position position="206"/>
    </location>
    <ligand>
        <name>substrate</name>
    </ligand>
</feature>
<keyword evidence="20" id="KW-1185">Reference proteome</keyword>
<feature type="binding site" evidence="15">
    <location>
        <position position="295"/>
    </location>
    <ligand>
        <name>Ca(2+)</name>
        <dbReference type="ChEBI" id="CHEBI:29108"/>
        <label>2</label>
    </ligand>
</feature>
<feature type="binding site" evidence="15">
    <location>
        <position position="132"/>
    </location>
    <ligand>
        <name>Ca(2+)</name>
        <dbReference type="ChEBI" id="CHEBI:29108"/>
        <label>1</label>
    </ligand>
</feature>
<evidence type="ECO:0000256" key="8">
    <source>
        <dbReference type="ARBA" id="ARBA00022729"/>
    </source>
</evidence>
<evidence type="ECO:0000259" key="19">
    <source>
        <dbReference type="PROSITE" id="PS50873"/>
    </source>
</evidence>
<evidence type="ECO:0000256" key="2">
    <source>
        <dbReference type="ARBA" id="ARBA00002322"/>
    </source>
</evidence>
<feature type="binding site" evidence="15">
    <location>
        <position position="116"/>
    </location>
    <ligand>
        <name>Ca(2+)</name>
        <dbReference type="ChEBI" id="CHEBI:29108"/>
        <label>1</label>
    </ligand>
</feature>
<dbReference type="FunFam" id="1.10.520.10:FF:000008">
    <property type="entry name" value="Peroxidase"/>
    <property type="match status" value="1"/>
</dbReference>
<evidence type="ECO:0000256" key="6">
    <source>
        <dbReference type="ARBA" id="ARBA00022617"/>
    </source>
</evidence>
<keyword evidence="6 18" id="KW-0349">Heme</keyword>
<dbReference type="OrthoDB" id="2113341at2759"/>
<evidence type="ECO:0000256" key="18">
    <source>
        <dbReference type="RuleBase" id="RU362060"/>
    </source>
</evidence>
<feature type="disulfide bond" evidence="17">
    <location>
        <begin position="112"/>
        <end position="117"/>
    </location>
</feature>
<evidence type="ECO:0000256" key="15">
    <source>
        <dbReference type="PIRSR" id="PIRSR600823-3"/>
    </source>
</evidence>
<evidence type="ECO:0000256" key="14">
    <source>
        <dbReference type="PIRSR" id="PIRSR600823-2"/>
    </source>
</evidence>
<dbReference type="Proteomes" id="UP000087171">
    <property type="component" value="Chromosome Ca6"/>
</dbReference>
<dbReference type="GO" id="GO:0020037">
    <property type="term" value="F:heme binding"/>
    <property type="evidence" value="ECO:0007669"/>
    <property type="project" value="UniProtKB-UniRule"/>
</dbReference>
<keyword evidence="12 18" id="KW-0376">Hydrogen peroxide</keyword>
<keyword evidence="10 15" id="KW-0408">Iron</keyword>
<dbReference type="InterPro" id="IPR033905">
    <property type="entry name" value="Secretory_peroxidase"/>
</dbReference>
<evidence type="ECO:0000256" key="11">
    <source>
        <dbReference type="ARBA" id="ARBA00023157"/>
    </source>
</evidence>
<dbReference type="AlphaFoldDB" id="A0A1S2YM78"/>
<comment type="catalytic activity">
    <reaction evidence="1 18">
        <text>2 a phenolic donor + H2O2 = 2 a phenolic radical donor + 2 H2O</text>
        <dbReference type="Rhea" id="RHEA:56136"/>
        <dbReference type="ChEBI" id="CHEBI:15377"/>
        <dbReference type="ChEBI" id="CHEBI:16240"/>
        <dbReference type="ChEBI" id="CHEBI:139520"/>
        <dbReference type="ChEBI" id="CHEBI:139521"/>
        <dbReference type="EC" id="1.11.1.7"/>
    </reaction>
</comment>
<organism evidence="20 21">
    <name type="scientific">Cicer arietinum</name>
    <name type="common">Chickpea</name>
    <name type="synonym">Garbanzo</name>
    <dbReference type="NCBI Taxonomy" id="3827"/>
    <lineage>
        <taxon>Eukaryota</taxon>
        <taxon>Viridiplantae</taxon>
        <taxon>Streptophyta</taxon>
        <taxon>Embryophyta</taxon>
        <taxon>Tracheophyta</taxon>
        <taxon>Spermatophyta</taxon>
        <taxon>Magnoliopsida</taxon>
        <taxon>eudicotyledons</taxon>
        <taxon>Gunneridae</taxon>
        <taxon>Pentapetalae</taxon>
        <taxon>rosids</taxon>
        <taxon>fabids</taxon>
        <taxon>Fabales</taxon>
        <taxon>Fabaceae</taxon>
        <taxon>Papilionoideae</taxon>
        <taxon>50 kb inversion clade</taxon>
        <taxon>NPAAA clade</taxon>
        <taxon>Hologalegina</taxon>
        <taxon>IRL clade</taxon>
        <taxon>Cicereae</taxon>
        <taxon>Cicer</taxon>
    </lineage>
</organism>
<dbReference type="GO" id="GO:0005576">
    <property type="term" value="C:extracellular region"/>
    <property type="evidence" value="ECO:0007669"/>
    <property type="project" value="UniProtKB-SubCell"/>
</dbReference>
<dbReference type="PROSITE" id="PS50873">
    <property type="entry name" value="PEROXIDASE_4"/>
    <property type="match status" value="1"/>
</dbReference>
<accession>A0A1S2YM78</accession>
<feature type="binding site" evidence="15">
    <location>
        <position position="111"/>
    </location>
    <ligand>
        <name>Ca(2+)</name>
        <dbReference type="ChEBI" id="CHEBI:29108"/>
        <label>1</label>
    </ligand>
</feature>
<evidence type="ECO:0000256" key="3">
    <source>
        <dbReference type="ARBA" id="ARBA00012313"/>
    </source>
</evidence>
<comment type="subcellular location">
    <subcellularLocation>
        <location evidence="18">Secreted</location>
    </subcellularLocation>
</comment>
<feature type="disulfide bond" evidence="17">
    <location>
        <begin position="243"/>
        <end position="275"/>
    </location>
</feature>
<dbReference type="GeneID" id="101511060"/>
<evidence type="ECO:0000256" key="13">
    <source>
        <dbReference type="PIRSR" id="PIRSR600823-1"/>
    </source>
</evidence>
<feature type="signal peptide" evidence="18">
    <location>
        <begin position="1"/>
        <end position="29"/>
    </location>
</feature>
<feature type="site" description="Transition state stabilizer" evidence="16">
    <location>
        <position position="106"/>
    </location>
</feature>
<feature type="disulfide bond" evidence="17">
    <location>
        <begin position="164"/>
        <end position="372"/>
    </location>
</feature>
<feature type="binding site" evidence="15">
    <location>
        <position position="120"/>
    </location>
    <ligand>
        <name>Ca(2+)</name>
        <dbReference type="ChEBI" id="CHEBI:29108"/>
        <label>1</label>
    </ligand>
</feature>
<dbReference type="GO" id="GO:0042744">
    <property type="term" value="P:hydrogen peroxide catabolic process"/>
    <property type="evidence" value="ECO:0007669"/>
    <property type="project" value="UniProtKB-KW"/>
</dbReference>
<keyword evidence="8 18" id="KW-0732">Signal</keyword>
<reference evidence="20" key="1">
    <citation type="journal article" date="2013" name="Nat. Biotechnol.">
        <title>Draft genome sequence of chickpea (Cicer arietinum) provides a resource for trait improvement.</title>
        <authorList>
            <person name="Varshney R.K."/>
            <person name="Song C."/>
            <person name="Saxena R.K."/>
            <person name="Azam S."/>
            <person name="Yu S."/>
            <person name="Sharpe A.G."/>
            <person name="Cannon S."/>
            <person name="Baek J."/>
            <person name="Rosen B.D."/>
            <person name="Tar'an B."/>
            <person name="Millan T."/>
            <person name="Zhang X."/>
            <person name="Ramsay L.D."/>
            <person name="Iwata A."/>
            <person name="Wang Y."/>
            <person name="Nelson W."/>
            <person name="Farmer A.D."/>
            <person name="Gaur P.M."/>
            <person name="Soderlund C."/>
            <person name="Penmetsa R.V."/>
            <person name="Xu C."/>
            <person name="Bharti A.K."/>
            <person name="He W."/>
            <person name="Winter P."/>
            <person name="Zhao S."/>
            <person name="Hane J.K."/>
            <person name="Carrasquilla-Garcia N."/>
            <person name="Condie J.A."/>
            <person name="Upadhyaya H.D."/>
            <person name="Luo M.C."/>
            <person name="Thudi M."/>
            <person name="Gowda C.L."/>
            <person name="Singh N.P."/>
            <person name="Lichtenzveig J."/>
            <person name="Gali K.K."/>
            <person name="Rubio J."/>
            <person name="Nadarajan N."/>
            <person name="Dolezel J."/>
            <person name="Bansal K.C."/>
            <person name="Xu X."/>
            <person name="Edwards D."/>
            <person name="Zhang G."/>
            <person name="Kahl G."/>
            <person name="Gil J."/>
            <person name="Singh K.B."/>
            <person name="Datta S.K."/>
            <person name="Jackson S.A."/>
            <person name="Wang J."/>
            <person name="Cook D.R."/>
        </authorList>
    </citation>
    <scope>NUCLEOTIDE SEQUENCE [LARGE SCALE GENOMIC DNA]</scope>
    <source>
        <strain evidence="20">cv. CDC Frontier</strain>
    </source>
</reference>
<protein>
    <recommendedName>
        <fullName evidence="3 18">Peroxidase</fullName>
        <ecNumber evidence="3 18">1.11.1.7</ecNumber>
    </recommendedName>
</protein>
<dbReference type="CDD" id="cd00693">
    <property type="entry name" value="secretory_peroxidase"/>
    <property type="match status" value="1"/>
</dbReference>